<evidence type="ECO:0000256" key="2">
    <source>
        <dbReference type="ARBA" id="ARBA00011838"/>
    </source>
</evidence>
<dbReference type="GO" id="GO:0022625">
    <property type="term" value="C:cytosolic large ribosomal subunit"/>
    <property type="evidence" value="ECO:0007669"/>
    <property type="project" value="TreeGrafter"/>
</dbReference>
<evidence type="ECO:0000313" key="7">
    <source>
        <dbReference type="EMBL" id="CAA9479214.1"/>
    </source>
</evidence>
<dbReference type="PANTHER" id="PTHR15892">
    <property type="entry name" value="MITOCHONDRIAL RIBOSOMAL PROTEIN L30"/>
    <property type="match status" value="1"/>
</dbReference>
<dbReference type="NCBIfam" id="TIGR01308">
    <property type="entry name" value="rpmD_bact"/>
    <property type="match status" value="1"/>
</dbReference>
<evidence type="ECO:0000256" key="4">
    <source>
        <dbReference type="ARBA" id="ARBA00023274"/>
    </source>
</evidence>
<keyword evidence="4 5" id="KW-0687">Ribonucleoprotein</keyword>
<proteinExistence type="inferred from homology"/>
<dbReference type="CDD" id="cd01658">
    <property type="entry name" value="Ribosomal_L30"/>
    <property type="match status" value="1"/>
</dbReference>
<protein>
    <recommendedName>
        <fullName evidence="5">Large ribosomal subunit protein uL30</fullName>
    </recommendedName>
</protein>
<feature type="domain" description="Large ribosomal subunit protein uL30-like ferredoxin-like fold" evidence="6">
    <location>
        <begin position="5"/>
        <end position="55"/>
    </location>
</feature>
<accession>A0A6J4RQL9</accession>
<keyword evidence="3 5" id="KW-0689">Ribosomal protein</keyword>
<dbReference type="HAMAP" id="MF_01371_B">
    <property type="entry name" value="Ribosomal_uL30_B"/>
    <property type="match status" value="1"/>
</dbReference>
<dbReference type="GO" id="GO:0003735">
    <property type="term" value="F:structural constituent of ribosome"/>
    <property type="evidence" value="ECO:0007669"/>
    <property type="project" value="InterPro"/>
</dbReference>
<dbReference type="InterPro" id="IPR036919">
    <property type="entry name" value="Ribo_uL30_ferredoxin-like_sf"/>
</dbReference>
<reference evidence="7" key="1">
    <citation type="submission" date="2020-02" db="EMBL/GenBank/DDBJ databases">
        <authorList>
            <person name="Meier V. D."/>
        </authorList>
    </citation>
    <scope>NUCLEOTIDE SEQUENCE</scope>
    <source>
        <strain evidence="7">AVDCRST_MAG45</strain>
    </source>
</reference>
<organism evidence="7">
    <name type="scientific">uncultured Solirubrobacterales bacterium</name>
    <dbReference type="NCBI Taxonomy" id="768556"/>
    <lineage>
        <taxon>Bacteria</taxon>
        <taxon>Bacillati</taxon>
        <taxon>Actinomycetota</taxon>
        <taxon>Thermoleophilia</taxon>
        <taxon>Solirubrobacterales</taxon>
        <taxon>environmental samples</taxon>
    </lineage>
</organism>
<evidence type="ECO:0000256" key="1">
    <source>
        <dbReference type="ARBA" id="ARBA00007594"/>
    </source>
</evidence>
<gene>
    <name evidence="5" type="primary">rpmD</name>
    <name evidence="7" type="ORF">AVDCRST_MAG45-49</name>
</gene>
<dbReference type="InterPro" id="IPR005996">
    <property type="entry name" value="Ribosomal_uL30_bac-type"/>
</dbReference>
<dbReference type="PANTHER" id="PTHR15892:SF2">
    <property type="entry name" value="LARGE RIBOSOMAL SUBUNIT PROTEIN UL30M"/>
    <property type="match status" value="1"/>
</dbReference>
<evidence type="ECO:0000256" key="3">
    <source>
        <dbReference type="ARBA" id="ARBA00022980"/>
    </source>
</evidence>
<evidence type="ECO:0000256" key="5">
    <source>
        <dbReference type="HAMAP-Rule" id="MF_01371"/>
    </source>
</evidence>
<sequence>MAAALRVTQVRSANGANPSQRGALRSLGLGRIGATTEREDHPTVRGALKVIDHLVKVER</sequence>
<dbReference type="GO" id="GO:0006412">
    <property type="term" value="P:translation"/>
    <property type="evidence" value="ECO:0007669"/>
    <property type="project" value="UniProtKB-UniRule"/>
</dbReference>
<dbReference type="Pfam" id="PF00327">
    <property type="entry name" value="Ribosomal_L30"/>
    <property type="match status" value="1"/>
</dbReference>
<dbReference type="Gene3D" id="3.30.1390.20">
    <property type="entry name" value="Ribosomal protein L30, ferredoxin-like fold domain"/>
    <property type="match status" value="1"/>
</dbReference>
<dbReference type="SUPFAM" id="SSF55129">
    <property type="entry name" value="Ribosomal protein L30p/L7e"/>
    <property type="match status" value="1"/>
</dbReference>
<comment type="similarity">
    <text evidence="1 5">Belongs to the universal ribosomal protein uL30 family.</text>
</comment>
<dbReference type="AlphaFoldDB" id="A0A6J4RQL9"/>
<dbReference type="InterPro" id="IPR016082">
    <property type="entry name" value="Ribosomal_uL30_ferredoxin-like"/>
</dbReference>
<evidence type="ECO:0000259" key="6">
    <source>
        <dbReference type="Pfam" id="PF00327"/>
    </source>
</evidence>
<comment type="subunit">
    <text evidence="2 5">Part of the 50S ribosomal subunit.</text>
</comment>
<dbReference type="PIRSF" id="PIRSF002211">
    <property type="entry name" value="Ribosomal_L30_bac-type"/>
    <property type="match status" value="1"/>
</dbReference>
<name>A0A6J4RQL9_9ACTN</name>
<dbReference type="EMBL" id="CADCVU010000004">
    <property type="protein sequence ID" value="CAA9479214.1"/>
    <property type="molecule type" value="Genomic_DNA"/>
</dbReference>